<dbReference type="GO" id="GO:0003899">
    <property type="term" value="F:DNA-directed RNA polymerase activity"/>
    <property type="evidence" value="ECO:0007669"/>
    <property type="project" value="UniProtKB-UniRule"/>
</dbReference>
<sequence length="78" mass="8816">MVKKDILKHEMVPDHAVLSKSEFNKVLKKMDIHLEQLPKIKSDDPVAKAIGAKEGDILEITRKSSTAGKFITYRLVKD</sequence>
<keyword evidence="2 4" id="KW-0548">Nucleotidyltransferase</keyword>
<evidence type="ECO:0000313" key="7">
    <source>
        <dbReference type="Proteomes" id="UP000681041"/>
    </source>
</evidence>
<dbReference type="GO" id="GO:0006366">
    <property type="term" value="P:transcription by RNA polymerase II"/>
    <property type="evidence" value="ECO:0007669"/>
    <property type="project" value="TreeGrafter"/>
</dbReference>
<dbReference type="AlphaFoldDB" id="A0A8T8K8B2"/>
<dbReference type="PANTHER" id="PTHR10535">
    <property type="entry name" value="DNA-DIRECTED RNA POLYMERASES I, II, AND III SUBUNIT RPABC1"/>
    <property type="match status" value="1"/>
</dbReference>
<proteinExistence type="inferred from homology"/>
<protein>
    <recommendedName>
        <fullName evidence="4">DNA-directed RNA polymerase subunit Rpo5</fullName>
        <ecNumber evidence="4">2.7.7.6</ecNumber>
    </recommendedName>
    <alternativeName>
        <fullName evidence="4">DNA-directed RNA polymerase subunit H</fullName>
    </alternativeName>
</protein>
<name>A0A8T8K8B2_9EURY</name>
<keyword evidence="3 4" id="KW-0804">Transcription</keyword>
<dbReference type="Pfam" id="PF01191">
    <property type="entry name" value="RNA_pol_Rpb5_C"/>
    <property type="match status" value="1"/>
</dbReference>
<dbReference type="HAMAP" id="MF_00025">
    <property type="entry name" value="RNApol_Rpo5_RPB5"/>
    <property type="match status" value="1"/>
</dbReference>
<organism evidence="6 7">
    <name type="scientific">Methanobacterium alkalithermotolerans</name>
    <dbReference type="NCBI Taxonomy" id="2731220"/>
    <lineage>
        <taxon>Archaea</taxon>
        <taxon>Methanobacteriati</taxon>
        <taxon>Methanobacteriota</taxon>
        <taxon>Methanomada group</taxon>
        <taxon>Methanobacteria</taxon>
        <taxon>Methanobacteriales</taxon>
        <taxon>Methanobacteriaceae</taxon>
        <taxon>Methanobacterium</taxon>
    </lineage>
</organism>
<evidence type="ECO:0000256" key="4">
    <source>
        <dbReference type="HAMAP-Rule" id="MF_00025"/>
    </source>
</evidence>
<dbReference type="InterPro" id="IPR000783">
    <property type="entry name" value="RNA_pol_subH/Rpb5_C"/>
</dbReference>
<dbReference type="SUPFAM" id="SSF55287">
    <property type="entry name" value="RPB5-like RNA polymerase subunit"/>
    <property type="match status" value="1"/>
</dbReference>
<dbReference type="EC" id="2.7.7.6" evidence="4"/>
<keyword evidence="4 6" id="KW-0808">Transferase</keyword>
<dbReference type="Proteomes" id="UP000681041">
    <property type="component" value="Chromosome"/>
</dbReference>
<dbReference type="KEGG" id="meme:HYG87_04265"/>
<evidence type="ECO:0000256" key="3">
    <source>
        <dbReference type="ARBA" id="ARBA00023163"/>
    </source>
</evidence>
<dbReference type="GO" id="GO:0005737">
    <property type="term" value="C:cytoplasm"/>
    <property type="evidence" value="ECO:0007669"/>
    <property type="project" value="UniProtKB-SubCell"/>
</dbReference>
<evidence type="ECO:0000256" key="1">
    <source>
        <dbReference type="ARBA" id="ARBA00022478"/>
    </source>
</evidence>
<evidence type="ECO:0000256" key="2">
    <source>
        <dbReference type="ARBA" id="ARBA00022695"/>
    </source>
</evidence>
<gene>
    <name evidence="4" type="primary">rpo5</name>
    <name evidence="4" type="synonym">rpoH</name>
    <name evidence="6" type="ORF">HYG87_04265</name>
</gene>
<keyword evidence="1 4" id="KW-0240">DNA-directed RNA polymerase</keyword>
<keyword evidence="7" id="KW-1185">Reference proteome</keyword>
<comment type="similarity">
    <text evidence="4">Belongs to the archaeal Rpo5/eukaryotic RPB5 RNA polymerase subunit family.</text>
</comment>
<dbReference type="GO" id="GO:0042797">
    <property type="term" value="P:tRNA transcription by RNA polymerase III"/>
    <property type="evidence" value="ECO:0007669"/>
    <property type="project" value="TreeGrafter"/>
</dbReference>
<comment type="subunit">
    <text evidence="4">Part of the RNA polymerase complex.</text>
</comment>
<dbReference type="InterPro" id="IPR035913">
    <property type="entry name" value="RPB5-like_sf"/>
</dbReference>
<evidence type="ECO:0000259" key="5">
    <source>
        <dbReference type="Pfam" id="PF01191"/>
    </source>
</evidence>
<dbReference type="Gene3D" id="3.90.940.20">
    <property type="entry name" value="RPB5-like RNA polymerase subunit"/>
    <property type="match status" value="1"/>
</dbReference>
<dbReference type="EMBL" id="CP058560">
    <property type="protein sequence ID" value="QUH24287.1"/>
    <property type="molecule type" value="Genomic_DNA"/>
</dbReference>
<accession>A0A8T8K8B2</accession>
<dbReference type="PANTHER" id="PTHR10535:SF0">
    <property type="entry name" value="DNA-DIRECTED RNA POLYMERASES I, II, AND III SUBUNIT RPABC1"/>
    <property type="match status" value="1"/>
</dbReference>
<comment type="catalytic activity">
    <reaction evidence="4">
        <text>RNA(n) + a ribonucleoside 5'-triphosphate = RNA(n+1) + diphosphate</text>
        <dbReference type="Rhea" id="RHEA:21248"/>
        <dbReference type="Rhea" id="RHEA-COMP:14527"/>
        <dbReference type="Rhea" id="RHEA-COMP:17342"/>
        <dbReference type="ChEBI" id="CHEBI:33019"/>
        <dbReference type="ChEBI" id="CHEBI:61557"/>
        <dbReference type="ChEBI" id="CHEBI:140395"/>
        <dbReference type="EC" id="2.7.7.6"/>
    </reaction>
</comment>
<dbReference type="GO" id="GO:0006362">
    <property type="term" value="P:transcription elongation by RNA polymerase I"/>
    <property type="evidence" value="ECO:0007669"/>
    <property type="project" value="TreeGrafter"/>
</dbReference>
<dbReference type="GO" id="GO:0000428">
    <property type="term" value="C:DNA-directed RNA polymerase complex"/>
    <property type="evidence" value="ECO:0007669"/>
    <property type="project" value="UniProtKB-KW"/>
</dbReference>
<dbReference type="InterPro" id="IPR014381">
    <property type="entry name" value="Arch_Rpo5/euc_Rpb5"/>
</dbReference>
<feature type="domain" description="RNA polymerase subunit H/Rpb5 C-terminal" evidence="5">
    <location>
        <begin position="5"/>
        <end position="76"/>
    </location>
</feature>
<dbReference type="GO" id="GO:0003677">
    <property type="term" value="F:DNA binding"/>
    <property type="evidence" value="ECO:0007669"/>
    <property type="project" value="InterPro"/>
</dbReference>
<comment type="subcellular location">
    <subcellularLocation>
        <location evidence="4">Cytoplasm</location>
    </subcellularLocation>
</comment>
<keyword evidence="4" id="KW-0963">Cytoplasm</keyword>
<reference evidence="6" key="1">
    <citation type="submission" date="2020-07" db="EMBL/GenBank/DDBJ databases">
        <title>Methanobacterium. sp. MethCan genome.</title>
        <authorList>
            <person name="Postec A."/>
            <person name="Quemeneur M."/>
        </authorList>
    </citation>
    <scope>NUCLEOTIDE SEQUENCE</scope>
    <source>
        <strain evidence="6">MethCAN</strain>
    </source>
</reference>
<evidence type="ECO:0000313" key="6">
    <source>
        <dbReference type="EMBL" id="QUH24287.1"/>
    </source>
</evidence>
<dbReference type="NCBIfam" id="NF007129">
    <property type="entry name" value="PRK09570.1"/>
    <property type="match status" value="1"/>
</dbReference>
<comment type="function">
    <text evidence="4">DNA-dependent RNA polymerase (RNAP) catalyzes the transcription of DNA into RNA using the four ribonucleoside triphosphates as substrates.</text>
</comment>